<evidence type="ECO:0000256" key="1">
    <source>
        <dbReference type="ARBA" id="ARBA00023125"/>
    </source>
</evidence>
<dbReference type="Gene3D" id="1.10.357.10">
    <property type="entry name" value="Tetracycline Repressor, domain 2"/>
    <property type="match status" value="1"/>
</dbReference>
<keyword evidence="1 2" id="KW-0238">DNA-binding</keyword>
<dbReference type="OrthoDB" id="9812484at2"/>
<dbReference type="GO" id="GO:0003677">
    <property type="term" value="F:DNA binding"/>
    <property type="evidence" value="ECO:0007669"/>
    <property type="project" value="UniProtKB-UniRule"/>
</dbReference>
<sequence length="209" mass="24570">MPKETFYNLPKEKRDRIMEAATREFAEKGYEKGSIQVIADEAGVAKGSMYQYFQNKKELFFYILELAGEAKLQLSEEVMKENPKYTFFGFIEAMFYVSIRFSNQHPELYQIYQELQYKAPLEIRKEYQEKMNQLGQQHYKAFILKGIEEGEIRKDIELDLAVHVLYSLLQGFGNYLIEQDVLSTNNKSKKLVKEFMKLLKDGFSSKNGE</sequence>
<feature type="DNA-binding region" description="H-T-H motif" evidence="2">
    <location>
        <begin position="34"/>
        <end position="53"/>
    </location>
</feature>
<evidence type="ECO:0000313" key="4">
    <source>
        <dbReference type="EMBL" id="SNR94838.1"/>
    </source>
</evidence>
<dbReference type="AlphaFoldDB" id="A0A239AIJ7"/>
<evidence type="ECO:0000313" key="5">
    <source>
        <dbReference type="Proteomes" id="UP000198304"/>
    </source>
</evidence>
<dbReference type="InterPro" id="IPR001647">
    <property type="entry name" value="HTH_TetR"/>
</dbReference>
<organism evidence="4 5">
    <name type="scientific">Anaerovirgula multivorans</name>
    <dbReference type="NCBI Taxonomy" id="312168"/>
    <lineage>
        <taxon>Bacteria</taxon>
        <taxon>Bacillati</taxon>
        <taxon>Bacillota</taxon>
        <taxon>Clostridia</taxon>
        <taxon>Peptostreptococcales</taxon>
        <taxon>Natronincolaceae</taxon>
        <taxon>Anaerovirgula</taxon>
    </lineage>
</organism>
<reference evidence="4 5" key="1">
    <citation type="submission" date="2017-06" db="EMBL/GenBank/DDBJ databases">
        <authorList>
            <person name="Kim H.J."/>
            <person name="Triplett B.A."/>
        </authorList>
    </citation>
    <scope>NUCLEOTIDE SEQUENCE [LARGE SCALE GENOMIC DNA]</scope>
    <source>
        <strain evidence="4 5">SCA</strain>
    </source>
</reference>
<dbReference type="PANTHER" id="PTHR43479">
    <property type="entry name" value="ACREF/ENVCD OPERON REPRESSOR-RELATED"/>
    <property type="match status" value="1"/>
</dbReference>
<dbReference type="Pfam" id="PF21256">
    <property type="entry name" value="TetR_C_5-like"/>
    <property type="match status" value="1"/>
</dbReference>
<feature type="domain" description="HTH tetR-type" evidence="3">
    <location>
        <begin position="11"/>
        <end position="71"/>
    </location>
</feature>
<proteinExistence type="predicted"/>
<evidence type="ECO:0000259" key="3">
    <source>
        <dbReference type="PROSITE" id="PS50977"/>
    </source>
</evidence>
<dbReference type="InterPro" id="IPR036271">
    <property type="entry name" value="Tet_transcr_reg_TetR-rel_C_sf"/>
</dbReference>
<keyword evidence="5" id="KW-1185">Reference proteome</keyword>
<dbReference type="Proteomes" id="UP000198304">
    <property type="component" value="Unassembled WGS sequence"/>
</dbReference>
<dbReference type="InterPro" id="IPR050624">
    <property type="entry name" value="HTH-type_Tx_Regulator"/>
</dbReference>
<protein>
    <submittedName>
        <fullName evidence="4">Transcriptional regulator, TetR family</fullName>
    </submittedName>
</protein>
<dbReference type="PRINTS" id="PR00455">
    <property type="entry name" value="HTHTETR"/>
</dbReference>
<dbReference type="InterPro" id="IPR049488">
    <property type="entry name" value="TM_1030-like_C"/>
</dbReference>
<dbReference type="InterPro" id="IPR023772">
    <property type="entry name" value="DNA-bd_HTH_TetR-type_CS"/>
</dbReference>
<dbReference type="EMBL" id="FZOJ01000002">
    <property type="protein sequence ID" value="SNR94838.1"/>
    <property type="molecule type" value="Genomic_DNA"/>
</dbReference>
<name>A0A239AIJ7_9FIRM</name>
<gene>
    <name evidence="4" type="ORF">SAMN05446037_100229</name>
</gene>
<dbReference type="PROSITE" id="PS50977">
    <property type="entry name" value="HTH_TETR_2"/>
    <property type="match status" value="1"/>
</dbReference>
<dbReference type="InterPro" id="IPR009057">
    <property type="entry name" value="Homeodomain-like_sf"/>
</dbReference>
<dbReference type="SUPFAM" id="SSF46689">
    <property type="entry name" value="Homeodomain-like"/>
    <property type="match status" value="1"/>
</dbReference>
<evidence type="ECO:0000256" key="2">
    <source>
        <dbReference type="PROSITE-ProRule" id="PRU00335"/>
    </source>
</evidence>
<dbReference type="PANTHER" id="PTHR43479:SF11">
    <property type="entry name" value="ACREF_ENVCD OPERON REPRESSOR-RELATED"/>
    <property type="match status" value="1"/>
</dbReference>
<accession>A0A239AIJ7</accession>
<dbReference type="RefSeq" id="WP_089281239.1">
    <property type="nucleotide sequence ID" value="NZ_FZOJ01000002.1"/>
</dbReference>
<dbReference type="SUPFAM" id="SSF48498">
    <property type="entry name" value="Tetracyclin repressor-like, C-terminal domain"/>
    <property type="match status" value="1"/>
</dbReference>
<dbReference type="Pfam" id="PF00440">
    <property type="entry name" value="TetR_N"/>
    <property type="match status" value="1"/>
</dbReference>
<dbReference type="PROSITE" id="PS01081">
    <property type="entry name" value="HTH_TETR_1"/>
    <property type="match status" value="1"/>
</dbReference>